<dbReference type="InterPro" id="IPR029787">
    <property type="entry name" value="Nucleotide_cyclase"/>
</dbReference>
<dbReference type="GO" id="GO:0005886">
    <property type="term" value="C:plasma membrane"/>
    <property type="evidence" value="ECO:0007669"/>
    <property type="project" value="TreeGrafter"/>
</dbReference>
<dbReference type="GO" id="GO:0052621">
    <property type="term" value="F:diguanylate cyclase activity"/>
    <property type="evidence" value="ECO:0007669"/>
    <property type="project" value="UniProtKB-EC"/>
</dbReference>
<keyword evidence="3" id="KW-0472">Membrane</keyword>
<dbReference type="InterPro" id="IPR000160">
    <property type="entry name" value="GGDEF_dom"/>
</dbReference>
<feature type="domain" description="GGDEF" evidence="5">
    <location>
        <begin position="497"/>
        <end position="627"/>
    </location>
</feature>
<dbReference type="PROSITE" id="PS50113">
    <property type="entry name" value="PAC"/>
    <property type="match status" value="1"/>
</dbReference>
<name>A0A918P6K1_9NEIS</name>
<dbReference type="InterPro" id="IPR043128">
    <property type="entry name" value="Rev_trsase/Diguanyl_cyclase"/>
</dbReference>
<dbReference type="SUPFAM" id="SSF55785">
    <property type="entry name" value="PYP-like sensor domain (PAS domain)"/>
    <property type="match status" value="1"/>
</dbReference>
<dbReference type="Gene3D" id="3.30.70.270">
    <property type="match status" value="1"/>
</dbReference>
<reference evidence="6" key="1">
    <citation type="journal article" date="2014" name="Int. J. Syst. Evol. Microbiol.">
        <title>Complete genome sequence of Corynebacterium casei LMG S-19264T (=DSM 44701T), isolated from a smear-ripened cheese.</title>
        <authorList>
            <consortium name="US DOE Joint Genome Institute (JGI-PGF)"/>
            <person name="Walter F."/>
            <person name="Albersmeier A."/>
            <person name="Kalinowski J."/>
            <person name="Ruckert C."/>
        </authorList>
    </citation>
    <scope>NUCLEOTIDE SEQUENCE</scope>
    <source>
        <strain evidence="6">KCTC 32182</strain>
    </source>
</reference>
<evidence type="ECO:0000313" key="6">
    <source>
        <dbReference type="EMBL" id="GGY26554.1"/>
    </source>
</evidence>
<protein>
    <recommendedName>
        <fullName evidence="1">diguanylate cyclase</fullName>
        <ecNumber evidence="1">2.7.7.65</ecNumber>
    </recommendedName>
</protein>
<dbReference type="FunFam" id="3.30.70.270:FF:000001">
    <property type="entry name" value="Diguanylate cyclase domain protein"/>
    <property type="match status" value="1"/>
</dbReference>
<accession>A0A918P6K1</accession>
<comment type="catalytic activity">
    <reaction evidence="2">
        <text>2 GTP = 3',3'-c-di-GMP + 2 diphosphate</text>
        <dbReference type="Rhea" id="RHEA:24898"/>
        <dbReference type="ChEBI" id="CHEBI:33019"/>
        <dbReference type="ChEBI" id="CHEBI:37565"/>
        <dbReference type="ChEBI" id="CHEBI:58805"/>
        <dbReference type="EC" id="2.7.7.65"/>
    </reaction>
</comment>
<comment type="caution">
    <text evidence="6">The sequence shown here is derived from an EMBL/GenBank/DDBJ whole genome shotgun (WGS) entry which is preliminary data.</text>
</comment>
<dbReference type="PANTHER" id="PTHR45138:SF9">
    <property type="entry name" value="DIGUANYLATE CYCLASE DGCM-RELATED"/>
    <property type="match status" value="1"/>
</dbReference>
<evidence type="ECO:0000259" key="4">
    <source>
        <dbReference type="PROSITE" id="PS50113"/>
    </source>
</evidence>
<feature type="transmembrane region" description="Helical" evidence="3">
    <location>
        <begin position="294"/>
        <end position="312"/>
    </location>
</feature>
<keyword evidence="3" id="KW-1133">Transmembrane helix</keyword>
<dbReference type="CDD" id="cd12915">
    <property type="entry name" value="PDC2_DGC_like"/>
    <property type="match status" value="1"/>
</dbReference>
<dbReference type="PROSITE" id="PS50887">
    <property type="entry name" value="GGDEF"/>
    <property type="match status" value="1"/>
</dbReference>
<gene>
    <name evidence="6" type="ORF">GCM10011289_32630</name>
</gene>
<dbReference type="GO" id="GO:0043709">
    <property type="term" value="P:cell adhesion involved in single-species biofilm formation"/>
    <property type="evidence" value="ECO:0007669"/>
    <property type="project" value="TreeGrafter"/>
</dbReference>
<feature type="domain" description="PAC" evidence="4">
    <location>
        <begin position="408"/>
        <end position="458"/>
    </location>
</feature>
<dbReference type="RefSeq" id="WP_189536303.1">
    <property type="nucleotide sequence ID" value="NZ_BMYX01000023.1"/>
</dbReference>
<dbReference type="AlphaFoldDB" id="A0A918P6K1"/>
<evidence type="ECO:0000313" key="7">
    <source>
        <dbReference type="Proteomes" id="UP000645257"/>
    </source>
</evidence>
<organism evidence="6 7">
    <name type="scientific">Paludibacterium paludis</name>
    <dbReference type="NCBI Taxonomy" id="1225769"/>
    <lineage>
        <taxon>Bacteria</taxon>
        <taxon>Pseudomonadati</taxon>
        <taxon>Pseudomonadota</taxon>
        <taxon>Betaproteobacteria</taxon>
        <taxon>Neisseriales</taxon>
        <taxon>Chromobacteriaceae</taxon>
        <taxon>Paludibacterium</taxon>
    </lineage>
</organism>
<dbReference type="EMBL" id="BMYX01000023">
    <property type="protein sequence ID" value="GGY26554.1"/>
    <property type="molecule type" value="Genomic_DNA"/>
</dbReference>
<dbReference type="PANTHER" id="PTHR45138">
    <property type="entry name" value="REGULATORY COMPONENTS OF SENSORY TRANSDUCTION SYSTEM"/>
    <property type="match status" value="1"/>
</dbReference>
<dbReference type="InterPro" id="IPR035965">
    <property type="entry name" value="PAS-like_dom_sf"/>
</dbReference>
<feature type="transmembrane region" description="Helical" evidence="3">
    <location>
        <begin position="20"/>
        <end position="40"/>
    </location>
</feature>
<evidence type="ECO:0000256" key="1">
    <source>
        <dbReference type="ARBA" id="ARBA00012528"/>
    </source>
</evidence>
<evidence type="ECO:0000256" key="3">
    <source>
        <dbReference type="SAM" id="Phobius"/>
    </source>
</evidence>
<dbReference type="SUPFAM" id="SSF55073">
    <property type="entry name" value="Nucleotide cyclase"/>
    <property type="match status" value="1"/>
</dbReference>
<keyword evidence="7" id="KW-1185">Reference proteome</keyword>
<evidence type="ECO:0000259" key="5">
    <source>
        <dbReference type="PROSITE" id="PS50887"/>
    </source>
</evidence>
<keyword evidence="3" id="KW-0812">Transmembrane</keyword>
<dbReference type="Proteomes" id="UP000645257">
    <property type="component" value="Unassembled WGS sequence"/>
</dbReference>
<dbReference type="InterPro" id="IPR000700">
    <property type="entry name" value="PAS-assoc_C"/>
</dbReference>
<dbReference type="SMART" id="SM00267">
    <property type="entry name" value="GGDEF"/>
    <property type="match status" value="1"/>
</dbReference>
<dbReference type="Pfam" id="PF00990">
    <property type="entry name" value="GGDEF"/>
    <property type="match status" value="1"/>
</dbReference>
<dbReference type="Gene3D" id="3.30.450.20">
    <property type="entry name" value="PAS domain"/>
    <property type="match status" value="3"/>
</dbReference>
<reference evidence="6" key="2">
    <citation type="submission" date="2020-09" db="EMBL/GenBank/DDBJ databases">
        <authorList>
            <person name="Sun Q."/>
            <person name="Kim S."/>
        </authorList>
    </citation>
    <scope>NUCLEOTIDE SEQUENCE</scope>
    <source>
        <strain evidence="6">KCTC 32182</strain>
    </source>
</reference>
<proteinExistence type="predicted"/>
<dbReference type="CDD" id="cd01949">
    <property type="entry name" value="GGDEF"/>
    <property type="match status" value="1"/>
</dbReference>
<evidence type="ECO:0000256" key="2">
    <source>
        <dbReference type="ARBA" id="ARBA00034247"/>
    </source>
</evidence>
<dbReference type="NCBIfam" id="TIGR00254">
    <property type="entry name" value="GGDEF"/>
    <property type="match status" value="1"/>
</dbReference>
<dbReference type="GO" id="GO:1902201">
    <property type="term" value="P:negative regulation of bacterial-type flagellum-dependent cell motility"/>
    <property type="evidence" value="ECO:0007669"/>
    <property type="project" value="TreeGrafter"/>
</dbReference>
<sequence>MISDRHTVNPVRQPPSALSARFAAAGFLLMLLVLMSLEIWHTYRQNEEDAQSEAAALSQLLSERLISGIRESSLILGNLDDNPQIAKLLRAGTIGAEDDDKLRRAIRQKLHGLDYLSRVDILDTGCQVIYSTHERTRLYQNRTDYCRWLHRKGADSDSSFTTVRHEQNGARIVTASRFTDEHDNVIGLAIGEMSPNFFRSEVGRVSAGHHGEILVTDVRHELISRWPALPRDIAGSPQPRQIFRREDNHLLYLGASPVDGAERIYSLRSSANYPLQVAVGISMEDFGVALRQKILVYSLSWLLLALLTLLALRSHLANLRQTDLLLASARKIKESEEQARLTLDTAPVALMLVNNLNQSILYANTPARHMLHLPEHFSAQTERDGAPLDLPLHLTPINDWLLTQETVRDKEVEIEREDKTRLWVMVSMQATRFRDQPATLIGLYDISERKALEQEIERKNEQLNLMAVTDPLTRLYNRRYADQSLKDEIIRSERYGQPLSVAIFDVDHFKQFNDMYGHQVGDNILIALSNELIDATRSTDVCARVGGEEFLVIFPCTRLKDAHTVMERVRTKMESTLFPFAQETVTFSGGMTGWCPGDTVATMQARADKLLYLAKVNGRNRLELDDQSL</sequence>
<dbReference type="EC" id="2.7.7.65" evidence="1"/>
<dbReference type="InterPro" id="IPR050469">
    <property type="entry name" value="Diguanylate_Cyclase"/>
</dbReference>